<dbReference type="EMBL" id="LAZR01046832">
    <property type="protein sequence ID" value="KKK95620.1"/>
    <property type="molecule type" value="Genomic_DNA"/>
</dbReference>
<protein>
    <submittedName>
        <fullName evidence="1">Uncharacterized protein</fullName>
    </submittedName>
</protein>
<proteinExistence type="predicted"/>
<sequence length="61" mass="6986">MADKVERWWRHCPQCECDLWVPFRGQDIRFTEPSDFPCPNCDNLTSTLTSTRPPGTVGLSS</sequence>
<organism evidence="1">
    <name type="scientific">marine sediment metagenome</name>
    <dbReference type="NCBI Taxonomy" id="412755"/>
    <lineage>
        <taxon>unclassified sequences</taxon>
        <taxon>metagenomes</taxon>
        <taxon>ecological metagenomes</taxon>
    </lineage>
</organism>
<reference evidence="1" key="1">
    <citation type="journal article" date="2015" name="Nature">
        <title>Complex archaea that bridge the gap between prokaryotes and eukaryotes.</title>
        <authorList>
            <person name="Spang A."/>
            <person name="Saw J.H."/>
            <person name="Jorgensen S.L."/>
            <person name="Zaremba-Niedzwiedzka K."/>
            <person name="Martijn J."/>
            <person name="Lind A.E."/>
            <person name="van Eijk R."/>
            <person name="Schleper C."/>
            <person name="Guy L."/>
            <person name="Ettema T.J."/>
        </authorList>
    </citation>
    <scope>NUCLEOTIDE SEQUENCE</scope>
</reference>
<accession>A0A0F9ABJ2</accession>
<evidence type="ECO:0000313" key="1">
    <source>
        <dbReference type="EMBL" id="KKK95620.1"/>
    </source>
</evidence>
<name>A0A0F9ABJ2_9ZZZZ</name>
<gene>
    <name evidence="1" type="ORF">LCGC14_2670980</name>
</gene>
<comment type="caution">
    <text evidence="1">The sequence shown here is derived from an EMBL/GenBank/DDBJ whole genome shotgun (WGS) entry which is preliminary data.</text>
</comment>
<dbReference type="AlphaFoldDB" id="A0A0F9ABJ2"/>